<evidence type="ECO:0000313" key="3">
    <source>
        <dbReference type="EMBL" id="ORC92106.1"/>
    </source>
</evidence>
<dbReference type="PANTHER" id="PTHR45824:SF29">
    <property type="entry name" value="GH16843P"/>
    <property type="match status" value="1"/>
</dbReference>
<feature type="region of interest" description="Disordered" evidence="1">
    <location>
        <begin position="291"/>
        <end position="317"/>
    </location>
</feature>
<dbReference type="InterPro" id="IPR036865">
    <property type="entry name" value="CRAL-TRIO_dom_sf"/>
</dbReference>
<dbReference type="EMBL" id="NBCO01000004">
    <property type="protein sequence ID" value="ORC92106.1"/>
    <property type="molecule type" value="Genomic_DNA"/>
</dbReference>
<dbReference type="SMART" id="SM00516">
    <property type="entry name" value="SEC14"/>
    <property type="match status" value="1"/>
</dbReference>
<reference evidence="3 4" key="1">
    <citation type="submission" date="2017-03" db="EMBL/GenBank/DDBJ databases">
        <title>An alternative strategy for trypanosome survival in the mammalian bloodstream revealed through genome and transcriptome analysis of the ubiquitous bovine parasite Trypanosoma (Megatrypanum) theileri.</title>
        <authorList>
            <person name="Kelly S."/>
            <person name="Ivens A."/>
            <person name="Mott A."/>
            <person name="O'Neill E."/>
            <person name="Emms D."/>
            <person name="Macleod O."/>
            <person name="Voorheis P."/>
            <person name="Matthews J."/>
            <person name="Matthews K."/>
            <person name="Carrington M."/>
        </authorList>
    </citation>
    <scope>NUCLEOTIDE SEQUENCE [LARGE SCALE GENOMIC DNA]</scope>
    <source>
        <strain evidence="3">Edinburgh</strain>
    </source>
</reference>
<dbReference type="GO" id="GO:0008526">
    <property type="term" value="F:phosphatidylinositol transfer activity"/>
    <property type="evidence" value="ECO:0007669"/>
    <property type="project" value="TreeGrafter"/>
</dbReference>
<dbReference type="InterPro" id="IPR036273">
    <property type="entry name" value="CRAL/TRIO_N_dom_sf"/>
</dbReference>
<gene>
    <name evidence="3" type="ORF">TM35_000043200</name>
</gene>
<dbReference type="SMART" id="SM01100">
    <property type="entry name" value="CRAL_TRIO_N"/>
    <property type="match status" value="1"/>
</dbReference>
<organism evidence="3 4">
    <name type="scientific">Trypanosoma theileri</name>
    <dbReference type="NCBI Taxonomy" id="67003"/>
    <lineage>
        <taxon>Eukaryota</taxon>
        <taxon>Discoba</taxon>
        <taxon>Euglenozoa</taxon>
        <taxon>Kinetoplastea</taxon>
        <taxon>Metakinetoplastina</taxon>
        <taxon>Trypanosomatida</taxon>
        <taxon>Trypanosomatidae</taxon>
        <taxon>Trypanosoma</taxon>
    </lineage>
</organism>
<dbReference type="FunFam" id="3.40.525.10:FF:000030">
    <property type="entry name" value="CRAL/TRIO_-_N-terminal_domain/CRAL /TRIO_domain_containing_protein_-_putative"/>
    <property type="match status" value="1"/>
</dbReference>
<protein>
    <recommendedName>
        <fullName evidence="2">CRAL-TRIO domain-containing protein</fullName>
    </recommendedName>
</protein>
<dbReference type="AlphaFoldDB" id="A0A1X0P588"/>
<dbReference type="Pfam" id="PF00650">
    <property type="entry name" value="CRAL_TRIO"/>
    <property type="match status" value="1"/>
</dbReference>
<feature type="domain" description="CRAL-TRIO" evidence="2">
    <location>
        <begin position="173"/>
        <end position="303"/>
    </location>
</feature>
<evidence type="ECO:0000256" key="1">
    <source>
        <dbReference type="SAM" id="MobiDB-lite"/>
    </source>
</evidence>
<dbReference type="Proteomes" id="UP000192257">
    <property type="component" value="Unassembled WGS sequence"/>
</dbReference>
<sequence>MSNAEDVQTSTLPGDLFLFPQQNVGFQIPFFISTEEEAAKVRPPDVVKTLEERVQELSDKQREVFGSFKKTVEMAPWYSEKEHDDWMLIRYLFARNFDMKKSLHMLERTVQWREKNAVDKWVCERCLKDPNHHMMQFVGWDLLHRPVCFMAMRWGPDRKEPMRHCVSTFTHLEKLMPGGVEQWVCVTDFETFSYLRDSSPSIAHAVVKTIQDHFPERLGLMILVNPPTTFGLLWKMLSPVMDEKTKKKVLFLYTHSKPDAKDAFDKLFPPLLSNYLYETYKRSKKGNLPTTPVWYPGESNNNNNNNSSDVNSTNSKN</sequence>
<dbReference type="InterPro" id="IPR011074">
    <property type="entry name" value="CRAL/TRIO_N_dom"/>
</dbReference>
<dbReference type="RefSeq" id="XP_028886172.1">
    <property type="nucleotide sequence ID" value="XM_029022514.1"/>
</dbReference>
<name>A0A1X0P588_9TRYP</name>
<dbReference type="Pfam" id="PF03765">
    <property type="entry name" value="CRAL_TRIO_N"/>
    <property type="match status" value="1"/>
</dbReference>
<evidence type="ECO:0000313" key="4">
    <source>
        <dbReference type="Proteomes" id="UP000192257"/>
    </source>
</evidence>
<dbReference type="Gene3D" id="3.40.525.10">
    <property type="entry name" value="CRAL-TRIO lipid binding domain"/>
    <property type="match status" value="1"/>
</dbReference>
<dbReference type="InterPro" id="IPR052578">
    <property type="entry name" value="PI_Transfer_CRAL-TRIO"/>
</dbReference>
<evidence type="ECO:0000259" key="2">
    <source>
        <dbReference type="PROSITE" id="PS50191"/>
    </source>
</evidence>
<dbReference type="InterPro" id="IPR001251">
    <property type="entry name" value="CRAL-TRIO_dom"/>
</dbReference>
<dbReference type="VEuPathDB" id="TriTrypDB:TM35_000043200"/>
<dbReference type="GeneID" id="39982294"/>
<dbReference type="PANTHER" id="PTHR45824">
    <property type="entry name" value="GH16843P"/>
    <property type="match status" value="1"/>
</dbReference>
<dbReference type="SUPFAM" id="SSF52087">
    <property type="entry name" value="CRAL/TRIO domain"/>
    <property type="match status" value="1"/>
</dbReference>
<keyword evidence="4" id="KW-1185">Reference proteome</keyword>
<dbReference type="CDD" id="cd00170">
    <property type="entry name" value="SEC14"/>
    <property type="match status" value="1"/>
</dbReference>
<dbReference type="OrthoDB" id="75724at2759"/>
<dbReference type="PROSITE" id="PS50191">
    <property type="entry name" value="CRAL_TRIO"/>
    <property type="match status" value="1"/>
</dbReference>
<comment type="caution">
    <text evidence="3">The sequence shown here is derived from an EMBL/GenBank/DDBJ whole genome shotgun (WGS) entry which is preliminary data.</text>
</comment>
<accession>A0A1X0P588</accession>
<dbReference type="SUPFAM" id="SSF46938">
    <property type="entry name" value="CRAL/TRIO N-terminal domain"/>
    <property type="match status" value="1"/>
</dbReference>
<feature type="compositionally biased region" description="Low complexity" evidence="1">
    <location>
        <begin position="299"/>
        <end position="317"/>
    </location>
</feature>
<proteinExistence type="predicted"/>